<dbReference type="SUPFAM" id="SSF54001">
    <property type="entry name" value="Cysteine proteinases"/>
    <property type="match status" value="1"/>
</dbReference>
<feature type="transmembrane region" description="Helical" evidence="1">
    <location>
        <begin position="726"/>
        <end position="752"/>
    </location>
</feature>
<dbReference type="EMBL" id="QKOE01000010">
    <property type="protein sequence ID" value="PZA15895.1"/>
    <property type="molecule type" value="Genomic_DNA"/>
</dbReference>
<dbReference type="AlphaFoldDB" id="A0A323UTT6"/>
<dbReference type="Gene3D" id="3.10.620.30">
    <property type="match status" value="1"/>
</dbReference>
<reference evidence="3 4" key="1">
    <citation type="submission" date="2018-06" db="EMBL/GenBank/DDBJ databases">
        <title>Azoarcus communis strain SWub3 genome.</title>
        <authorList>
            <person name="Zorraquino Salvo V."/>
            <person name="Toubiana D."/>
            <person name="Blumwald E."/>
        </authorList>
    </citation>
    <scope>NUCLEOTIDE SEQUENCE [LARGE SCALE GENOMIC DNA]</scope>
    <source>
        <strain evidence="3 4">SWub3</strain>
    </source>
</reference>
<evidence type="ECO:0000256" key="1">
    <source>
        <dbReference type="SAM" id="Phobius"/>
    </source>
</evidence>
<sequence>MIFKWGVDLLGAAAWGQGWGAGCRLLALRFMMFVSAALVAGGVSAEGYSVEPVPAWVERHSIDLDARIPHDEIRNGLHYLLSETQIHVGQPDTVSFRRSAAKVVNEQGLDVGSRLSVDFDPSFERVFLHGIDLVREGRRTSRLGSAIVKVLHREQSLEHRIYDGRKTIDVVLDDVRVGDVIEYAYSIRGRNPVFDGRQFGREQLQWAVPLRHHVLRLLLPEARSLQTAHTNGARPPVVQVRGEWVEYRWEQFDVAPFPVEDHVPEWHLPFSMVQWSEYQDWAELVRWAIPYYQVPSGSGELLEKEVADIASRFTEPELRLMEVLRFVQSRIRYLGVEVGAGSYVPNHPDLVLRRRFGDCKDKTLLMLTMLNRLGIKAEAALVNTRLKRGIETLLPAPGAFDHVLVRVTLGGKVYWLDPTRNTQFGTLDRVYQPDYGFALVLAPQTAALVSMRNGQEATWKKKVHAVLDTRQGVGLPASLTVTTHLEGDEAEHLRARLQFSPRADLDKAYLDFYGTHYRGVRRAEPIDVVDDTVKNTLTLIERYVIDEFWQASEQAGRMEAPIRAADISEYLREPPSTHRRAPVWLPHPVDFELKTEVLLPSRWKVEPETIVVEDPSFRFERKVALSNDGQKLEIRDHYHSLLNHVPASALRGLAESRAKARSATDYALYWYEAPATRGGRGPDGMILALGVFVLLAWVVLAVRVFRFDPAPKPLPADGAPVGIRGWLLLPALGVISSPVMIAVSLFNGMGVYRAEAWSALTTPGGPAFHPDWAFLLIFELCANLGLLVLALLSLVLFFQRRTTAPMVYIVMLLASLIVQSVDYYLASAIPAMESELGQAAKGLGRAFFGAVIWIPYMLKSKRVRATFTRTRKPVASSPGSLIEVGEGRAV</sequence>
<dbReference type="SMART" id="SM00460">
    <property type="entry name" value="TGc"/>
    <property type="match status" value="1"/>
</dbReference>
<dbReference type="InterPro" id="IPR024618">
    <property type="entry name" value="DUF3857"/>
</dbReference>
<dbReference type="InterPro" id="IPR002931">
    <property type="entry name" value="Transglutaminase-like"/>
</dbReference>
<dbReference type="RefSeq" id="WP_110525790.1">
    <property type="nucleotide sequence ID" value="NZ_QKOE01000010.1"/>
</dbReference>
<dbReference type="PROSITE" id="PS51257">
    <property type="entry name" value="PROKAR_LIPOPROTEIN"/>
    <property type="match status" value="1"/>
</dbReference>
<dbReference type="Pfam" id="PF12969">
    <property type="entry name" value="DUF3857"/>
    <property type="match status" value="1"/>
</dbReference>
<feature type="transmembrane region" description="Helical" evidence="1">
    <location>
        <begin position="772"/>
        <end position="798"/>
    </location>
</feature>
<keyword evidence="4" id="KW-1185">Reference proteome</keyword>
<dbReference type="Pfam" id="PF10754">
    <property type="entry name" value="DUF2569"/>
    <property type="match status" value="1"/>
</dbReference>
<protein>
    <recommendedName>
        <fullName evidence="2">Transglutaminase-like domain-containing protein</fullName>
    </recommendedName>
</protein>
<comment type="caution">
    <text evidence="3">The sequence shown here is derived from an EMBL/GenBank/DDBJ whole genome shotgun (WGS) entry which is preliminary data.</text>
</comment>
<evidence type="ECO:0000313" key="4">
    <source>
        <dbReference type="Proteomes" id="UP000248259"/>
    </source>
</evidence>
<dbReference type="Proteomes" id="UP000248259">
    <property type="component" value="Unassembled WGS sequence"/>
</dbReference>
<evidence type="ECO:0000259" key="2">
    <source>
        <dbReference type="SMART" id="SM00460"/>
    </source>
</evidence>
<keyword evidence="1" id="KW-1133">Transmembrane helix</keyword>
<dbReference type="InterPro" id="IPR038765">
    <property type="entry name" value="Papain-like_cys_pep_sf"/>
</dbReference>
<feature type="transmembrane region" description="Helical" evidence="1">
    <location>
        <begin position="838"/>
        <end position="858"/>
    </location>
</feature>
<proteinExistence type="predicted"/>
<dbReference type="InterPro" id="IPR019690">
    <property type="entry name" value="DUF2569"/>
</dbReference>
<keyword evidence="1" id="KW-0472">Membrane</keyword>
<evidence type="ECO:0000313" key="3">
    <source>
        <dbReference type="EMBL" id="PZA15895.1"/>
    </source>
</evidence>
<dbReference type="Gene3D" id="2.60.40.3140">
    <property type="match status" value="1"/>
</dbReference>
<feature type="domain" description="Transglutaminase-like" evidence="2">
    <location>
        <begin position="351"/>
        <end position="420"/>
    </location>
</feature>
<feature type="transmembrane region" description="Helical" evidence="1">
    <location>
        <begin position="684"/>
        <end position="705"/>
    </location>
</feature>
<gene>
    <name evidence="3" type="ORF">DNK49_14240</name>
</gene>
<dbReference type="OrthoDB" id="8595007at2"/>
<name>A0A323UTT6_9RHOO</name>
<accession>A0A323UTT6</accession>
<feature type="transmembrane region" description="Helical" evidence="1">
    <location>
        <begin position="805"/>
        <end position="826"/>
    </location>
</feature>
<organism evidence="3 4">
    <name type="scientific">Parazoarcus communis SWub3 = DSM 12120</name>
    <dbReference type="NCBI Taxonomy" id="1121029"/>
    <lineage>
        <taxon>Bacteria</taxon>
        <taxon>Pseudomonadati</taxon>
        <taxon>Pseudomonadota</taxon>
        <taxon>Betaproteobacteria</taxon>
        <taxon>Rhodocyclales</taxon>
        <taxon>Zoogloeaceae</taxon>
        <taxon>Parazoarcus</taxon>
    </lineage>
</organism>
<keyword evidence="1" id="KW-0812">Transmembrane</keyword>